<dbReference type="EMBL" id="UINC01106614">
    <property type="protein sequence ID" value="SVC71396.1"/>
    <property type="molecule type" value="Genomic_DNA"/>
</dbReference>
<dbReference type="GO" id="GO:0003824">
    <property type="term" value="F:catalytic activity"/>
    <property type="evidence" value="ECO:0007669"/>
    <property type="project" value="InterPro"/>
</dbReference>
<protein>
    <recommendedName>
        <fullName evidence="1">Amidase domain-containing protein</fullName>
    </recommendedName>
</protein>
<name>A0A382PDV5_9ZZZZ</name>
<dbReference type="InterPro" id="IPR023631">
    <property type="entry name" value="Amidase_dom"/>
</dbReference>
<dbReference type="SUPFAM" id="SSF75304">
    <property type="entry name" value="Amidase signature (AS) enzymes"/>
    <property type="match status" value="1"/>
</dbReference>
<gene>
    <name evidence="2" type="ORF">METZ01_LOCUS324250</name>
</gene>
<reference evidence="2" key="1">
    <citation type="submission" date="2018-05" db="EMBL/GenBank/DDBJ databases">
        <authorList>
            <person name="Lanie J.A."/>
            <person name="Ng W.-L."/>
            <person name="Kazmierczak K.M."/>
            <person name="Andrzejewski T.M."/>
            <person name="Davidsen T.M."/>
            <person name="Wayne K.J."/>
            <person name="Tettelin H."/>
            <person name="Glass J.I."/>
            <person name="Rusch D."/>
            <person name="Podicherti R."/>
            <person name="Tsui H.-C.T."/>
            <person name="Winkler M.E."/>
        </authorList>
    </citation>
    <scope>NUCLEOTIDE SEQUENCE</scope>
</reference>
<sequence length="272" mass="30063">YGMVSRYGVLDLAQSLDHVGPMTRNVVDAAMILNAISGLDKNDSTTRASLPISVDELKKMDLDGVRIGYDHAYSYEDVDTEIANLVLGTLEVFKDRGAVIVDMTMPPVDDYLGAWKTLCSAEAFDAHSEHYPSNSSDYGLWFRGWLENGASVSALDYVRANNDRIKCNALIAEAFSEVDAMICPTIIRFPHDVDDSVHYGPMDSMRGTSFQRFTVPFDYNGYPTVSVPCGFGSQGMPASLQIVGKPFSEELICEIAYAYETSTEWHTKHPVP</sequence>
<organism evidence="2">
    <name type="scientific">marine metagenome</name>
    <dbReference type="NCBI Taxonomy" id="408172"/>
    <lineage>
        <taxon>unclassified sequences</taxon>
        <taxon>metagenomes</taxon>
        <taxon>ecological metagenomes</taxon>
    </lineage>
</organism>
<dbReference type="AlphaFoldDB" id="A0A382PDV5"/>
<dbReference type="PANTHER" id="PTHR11895">
    <property type="entry name" value="TRANSAMIDASE"/>
    <property type="match status" value="1"/>
</dbReference>
<dbReference type="InterPro" id="IPR036928">
    <property type="entry name" value="AS_sf"/>
</dbReference>
<feature type="domain" description="Amidase" evidence="1">
    <location>
        <begin position="1"/>
        <end position="253"/>
    </location>
</feature>
<dbReference type="InterPro" id="IPR000120">
    <property type="entry name" value="Amidase"/>
</dbReference>
<dbReference type="Pfam" id="PF01425">
    <property type="entry name" value="Amidase"/>
    <property type="match status" value="1"/>
</dbReference>
<dbReference type="PANTHER" id="PTHR11895:SF7">
    <property type="entry name" value="GLUTAMYL-TRNA(GLN) AMIDOTRANSFERASE SUBUNIT A, MITOCHONDRIAL"/>
    <property type="match status" value="1"/>
</dbReference>
<feature type="non-terminal residue" evidence="2">
    <location>
        <position position="1"/>
    </location>
</feature>
<evidence type="ECO:0000259" key="1">
    <source>
        <dbReference type="Pfam" id="PF01425"/>
    </source>
</evidence>
<evidence type="ECO:0000313" key="2">
    <source>
        <dbReference type="EMBL" id="SVC71396.1"/>
    </source>
</evidence>
<accession>A0A382PDV5</accession>
<dbReference type="Gene3D" id="3.90.1300.10">
    <property type="entry name" value="Amidase signature (AS) domain"/>
    <property type="match status" value="1"/>
</dbReference>
<proteinExistence type="predicted"/>